<keyword evidence="2 5" id="KW-0812">Transmembrane</keyword>
<evidence type="ECO:0000256" key="3">
    <source>
        <dbReference type="ARBA" id="ARBA00022989"/>
    </source>
</evidence>
<evidence type="ECO:0000256" key="5">
    <source>
        <dbReference type="SAM" id="Phobius"/>
    </source>
</evidence>
<keyword evidence="4 5" id="KW-0472">Membrane</keyword>
<gene>
    <name evidence="7" type="ORF">ucyna2_00247</name>
</gene>
<feature type="transmembrane region" description="Helical" evidence="5">
    <location>
        <begin position="61"/>
        <end position="86"/>
    </location>
</feature>
<feature type="domain" description="DUF1232" evidence="6">
    <location>
        <begin position="41"/>
        <end position="76"/>
    </location>
</feature>
<keyword evidence="3 5" id="KW-1133">Transmembrane helix</keyword>
<sequence>MHITISSIRIEILNTVNAMKFSLHSIYGYYRSLIRSTKYRWWIVLGTLIYFISPLDFSPDFFPIIGQIDDFVILSLLITELIKVIFEERRGSTQVMEKESSENETVEVEVISIDKHSN</sequence>
<reference evidence="7 8" key="1">
    <citation type="submission" date="2014-08" db="EMBL/GenBank/DDBJ databases">
        <title>Comparative genomics reveals surprising divergence of two closely related strains of uncultivated UCYN-A cyanobacteria.</title>
        <authorList>
            <person name="Bombar D."/>
            <person name="Heller P."/>
            <person name="Sanchez-Baracaldo P."/>
            <person name="Carter B.J."/>
            <person name="Zert J.P."/>
        </authorList>
    </citation>
    <scope>NUCLEOTIDE SEQUENCE [LARGE SCALE GENOMIC DNA]</scope>
</reference>
<comment type="subcellular location">
    <subcellularLocation>
        <location evidence="1">Endomembrane system</location>
        <topology evidence="1">Multi-pass membrane protein</topology>
    </subcellularLocation>
</comment>
<dbReference type="Proteomes" id="UP000028922">
    <property type="component" value="Unassembled WGS sequence"/>
</dbReference>
<protein>
    <recommendedName>
        <fullName evidence="6">DUF1232 domain-containing protein</fullName>
    </recommendedName>
</protein>
<organism evidence="7 8">
    <name type="scientific">Candidatus Atelocyanobacterium thalassa isolate SIO64986</name>
    <dbReference type="NCBI Taxonomy" id="1527444"/>
    <lineage>
        <taxon>Bacteria</taxon>
        <taxon>Bacillati</taxon>
        <taxon>Cyanobacteriota</taxon>
        <taxon>Cyanophyceae</taxon>
        <taxon>Oscillatoriophycideae</taxon>
        <taxon>Chroococcales</taxon>
        <taxon>Aphanothecaceae</taxon>
        <taxon>Candidatus Atelocyanobacterium</taxon>
        <taxon>Candidatus Atelocyanobacterium thalassae</taxon>
    </lineage>
</organism>
<comment type="caution">
    <text evidence="7">The sequence shown here is derived from an EMBL/GenBank/DDBJ whole genome shotgun (WGS) entry which is preliminary data.</text>
</comment>
<proteinExistence type="predicted"/>
<evidence type="ECO:0000259" key="6">
    <source>
        <dbReference type="Pfam" id="PF06803"/>
    </source>
</evidence>
<dbReference type="AlphaFoldDB" id="A0A086CI54"/>
<dbReference type="eggNOG" id="COG3339">
    <property type="taxonomic scope" value="Bacteria"/>
</dbReference>
<dbReference type="STRING" id="1527444.ucyna2_00247"/>
<evidence type="ECO:0000313" key="8">
    <source>
        <dbReference type="Proteomes" id="UP000028922"/>
    </source>
</evidence>
<dbReference type="Pfam" id="PF06803">
    <property type="entry name" value="DUF1232"/>
    <property type="match status" value="1"/>
</dbReference>
<evidence type="ECO:0000313" key="7">
    <source>
        <dbReference type="EMBL" id="KFF41868.1"/>
    </source>
</evidence>
<accession>A0A086CI54</accession>
<dbReference type="InterPro" id="IPR010652">
    <property type="entry name" value="DUF1232"/>
</dbReference>
<evidence type="ECO:0000256" key="4">
    <source>
        <dbReference type="ARBA" id="ARBA00023136"/>
    </source>
</evidence>
<dbReference type="EMBL" id="JPSP01000002">
    <property type="protein sequence ID" value="KFF41868.1"/>
    <property type="molecule type" value="Genomic_DNA"/>
</dbReference>
<dbReference type="GO" id="GO:0012505">
    <property type="term" value="C:endomembrane system"/>
    <property type="evidence" value="ECO:0007669"/>
    <property type="project" value="UniProtKB-SubCell"/>
</dbReference>
<feature type="transmembrane region" description="Helical" evidence="5">
    <location>
        <begin position="39"/>
        <end position="55"/>
    </location>
</feature>
<evidence type="ECO:0000256" key="1">
    <source>
        <dbReference type="ARBA" id="ARBA00004127"/>
    </source>
</evidence>
<name>A0A086CI54_9CHRO</name>
<evidence type="ECO:0000256" key="2">
    <source>
        <dbReference type="ARBA" id="ARBA00022692"/>
    </source>
</evidence>